<evidence type="ECO:0000313" key="2">
    <source>
        <dbReference type="Proteomes" id="UP000240916"/>
    </source>
</evidence>
<reference evidence="1 2" key="1">
    <citation type="submission" date="2017-09" db="EMBL/GenBank/DDBJ databases">
        <authorList>
            <person name="Pradhan P."/>
            <person name="Aluri L.S."/>
            <person name="Anandarajan D."/>
            <person name="Beiriger J.C."/>
            <person name="Bethamcharla R."/>
            <person name="Betini N."/>
            <person name="Bhatt S.D."/>
            <person name="Chengalvala S."/>
            <person name="Cox N.E."/>
            <person name="Delvadia B.P."/>
            <person name="Desai A.S."/>
            <person name="Devaney A.M."/>
            <person name="Doyle B.K."/>
            <person name="Edgerton A.O."/>
            <person name="Erlich M.C."/>
            <person name="Fitzpatrick K.C."/>
            <person name="Gajjar E.A."/>
            <person name="Ganguly A."/>
            <person name="Gill R.S."/>
            <person name="Goldman M.G."/>
            <person name="Good P.M."/>
            <person name="Gupta N."/>
            <person name="Haddad L.M."/>
            <person name="Han E.J."/>
            <person name="Jain S."/>
            <person name="Jiang A."/>
            <person name="Jurgielewicz A.D."/>
            <person name="Kainth D.K."/>
            <person name="Karam J.M."/>
            <person name="Kodavatiganti M."/>
            <person name="Kriete S.J."/>
            <person name="MacDonald C.E."/>
            <person name="Maret J.P."/>
            <person name="Mathew A.E."/>
            <person name="Nako S."/>
            <person name="Natrajan M."/>
            <person name="Nishu N.M."/>
            <person name="Parikh A."/>
            <person name="Patel N."/>
            <person name="Patel P.D."/>
            <person name="Patel S."/>
            <person name="Patra K."/>
            <person name="Pumpuckdee D."/>
            <person name="Rai K."/>
            <person name="Ramanathan A."/>
            <person name="Sarkar A."/>
            <person name="Schaffer B.L."/>
            <person name="Shah P."/>
            <person name="Tata R.K."/>
            <person name="Tawfik A.H."/>
            <person name="Thuremella B.T."/>
            <person name="Toma J."/>
            <person name="Tran T.L."/>
            <person name="Veera S."/>
            <person name="Vemulapalli V.K."/>
            <person name="Vidas T.V."/>
            <person name="Vieira K.S."/>
            <person name="Vijayakumar G."/>
            <person name="Walor T.A."/>
            <person name="White C.R."/>
            <person name="Wong B.M."/>
            <person name="Zhao Sl."/>
            <person name="McDonald M.T."/>
            <person name="Dalia R."/>
            <person name="Little J.L."/>
            <person name="Gurney S.M.R."/>
            <person name="Bollivar D.W."/>
            <person name="Garlena R.A."/>
            <person name="Russell D.A."/>
            <person name="Pope W.H."/>
            <person name="Jacobs-Sera D."/>
            <person name="Hendrix R.W."/>
            <person name="Hatfull G.F."/>
        </authorList>
    </citation>
    <scope>NUCLEOTIDE SEQUENCE [LARGE SCALE GENOMIC DNA]</scope>
</reference>
<protein>
    <submittedName>
        <fullName evidence="1">Uncharacterized protein</fullName>
    </submittedName>
</protein>
<name>A0A2D2W4D2_9CAUD</name>
<dbReference type="EMBL" id="MF919534">
    <property type="protein sequence ID" value="ATS93050.1"/>
    <property type="molecule type" value="Genomic_DNA"/>
</dbReference>
<gene>
    <name evidence="1" type="ORF">SEA_SUPERPHIKIMAN_212</name>
</gene>
<organism evidence="1 2">
    <name type="scientific">Mycobacterium phage Superphikiman</name>
    <dbReference type="NCBI Taxonomy" id="2041551"/>
    <lineage>
        <taxon>Viruses</taxon>
        <taxon>Duplodnaviria</taxon>
        <taxon>Heunggongvirae</taxon>
        <taxon>Uroviricota</taxon>
        <taxon>Caudoviricetes</taxon>
        <taxon>Omegavirus</taxon>
        <taxon>Omegavirus courthouse</taxon>
    </lineage>
</organism>
<proteinExistence type="predicted"/>
<sequence>MSATHYCTYCDFYSRKWDGTRAPNSKVYTGTRKQVMAHANVHPIGTPYDMVLPLPQAPYAEVQR</sequence>
<accession>A0A2D2W4D2</accession>
<evidence type="ECO:0000313" key="1">
    <source>
        <dbReference type="EMBL" id="ATS93050.1"/>
    </source>
</evidence>
<dbReference type="Proteomes" id="UP000240916">
    <property type="component" value="Segment"/>
</dbReference>